<keyword evidence="1" id="KW-0175">Coiled coil</keyword>
<name>A0ABM9EL20_9BACI</name>
<dbReference type="Pfam" id="PF11068">
    <property type="entry name" value="YlqD"/>
    <property type="match status" value="1"/>
</dbReference>
<sequence length="128" mass="15171">MQIIQTVVVKQILTEKSRQQLFDNYHERNLQLQKECDQLQFELKRVEKTKTFSSGALKTHFEKEIQMRKEKTKLLEFQIDQLHILPLGSELKEKEVQALVEINIGDKWDERLGQPVIIIKDGIIEDIR</sequence>
<accession>A0ABM9EL20</accession>
<comment type="caution">
    <text evidence="2">The sequence shown here is derived from an EMBL/GenBank/DDBJ whole genome shotgun (WGS) entry which is preliminary data.</text>
</comment>
<evidence type="ECO:0008006" key="4">
    <source>
        <dbReference type="Google" id="ProtNLM"/>
    </source>
</evidence>
<evidence type="ECO:0000313" key="3">
    <source>
        <dbReference type="Proteomes" id="UP000838308"/>
    </source>
</evidence>
<dbReference type="RefSeq" id="WP_248733605.1">
    <property type="nucleotide sequence ID" value="NZ_CALBWS010000001.1"/>
</dbReference>
<proteinExistence type="predicted"/>
<dbReference type="InterPro" id="IPR021297">
    <property type="entry name" value="YlqD"/>
</dbReference>
<evidence type="ECO:0000313" key="2">
    <source>
        <dbReference type="EMBL" id="CAH2713276.1"/>
    </source>
</evidence>
<gene>
    <name evidence="2" type="ORF">BACCIP111895_00411</name>
</gene>
<dbReference type="EMBL" id="CALBWS010000001">
    <property type="protein sequence ID" value="CAH2713276.1"/>
    <property type="molecule type" value="Genomic_DNA"/>
</dbReference>
<reference evidence="2" key="1">
    <citation type="submission" date="2022-04" db="EMBL/GenBank/DDBJ databases">
        <authorList>
            <person name="Criscuolo A."/>
        </authorList>
    </citation>
    <scope>NUCLEOTIDE SEQUENCE</scope>
    <source>
        <strain evidence="2">CIP111895</strain>
    </source>
</reference>
<keyword evidence="3" id="KW-1185">Reference proteome</keyword>
<evidence type="ECO:0000256" key="1">
    <source>
        <dbReference type="SAM" id="Coils"/>
    </source>
</evidence>
<feature type="coiled-coil region" evidence="1">
    <location>
        <begin position="22"/>
        <end position="49"/>
    </location>
</feature>
<organism evidence="2 3">
    <name type="scientific">Neobacillus rhizosphaerae</name>
    <dbReference type="NCBI Taxonomy" id="2880965"/>
    <lineage>
        <taxon>Bacteria</taxon>
        <taxon>Bacillati</taxon>
        <taxon>Bacillota</taxon>
        <taxon>Bacilli</taxon>
        <taxon>Bacillales</taxon>
        <taxon>Bacillaceae</taxon>
        <taxon>Neobacillus</taxon>
    </lineage>
</organism>
<dbReference type="Gene3D" id="6.10.140.1110">
    <property type="match status" value="1"/>
</dbReference>
<protein>
    <recommendedName>
        <fullName evidence="4">YlqD protein</fullName>
    </recommendedName>
</protein>
<dbReference type="Proteomes" id="UP000838308">
    <property type="component" value="Unassembled WGS sequence"/>
</dbReference>